<keyword evidence="1" id="KW-0812">Transmembrane</keyword>
<feature type="transmembrane region" description="Helical" evidence="1">
    <location>
        <begin position="6"/>
        <end position="24"/>
    </location>
</feature>
<sequence length="164" mass="17766">MSTPQFLAVMIATGSLFVASAYLLGKLLEPVFGAEASGRRLQRRLDRRLARGEDRYFEELRSIESAIAAQATTAPRRLFAWPLVATLPLGIVTMGLMLAPLLLPDEGPMAPPAWTRHWVMVWLIYLGAVNLADPQSSAFSPSGARAMGAFMIALGLVAVACSFF</sequence>
<keyword evidence="3" id="KW-1185">Reference proteome</keyword>
<name>A0A4S1WMN5_9SPHN</name>
<protein>
    <submittedName>
        <fullName evidence="2">Uncharacterized protein</fullName>
    </submittedName>
</protein>
<keyword evidence="1" id="KW-0472">Membrane</keyword>
<dbReference type="Proteomes" id="UP000309848">
    <property type="component" value="Unassembled WGS sequence"/>
</dbReference>
<gene>
    <name evidence="2" type="ORF">E5A74_11110</name>
</gene>
<proteinExistence type="predicted"/>
<dbReference type="EMBL" id="SRXU01000004">
    <property type="protein sequence ID" value="TGX42386.1"/>
    <property type="molecule type" value="Genomic_DNA"/>
</dbReference>
<evidence type="ECO:0000313" key="3">
    <source>
        <dbReference type="Proteomes" id="UP000309848"/>
    </source>
</evidence>
<accession>A0A4S1WMN5</accession>
<reference evidence="2 3" key="1">
    <citation type="submission" date="2019-04" db="EMBL/GenBank/DDBJ databases">
        <title>Sphingomonas psychrotolerans sp. nov., isolated from soil in the Tianshan Mountains, Xinjiang, China.</title>
        <authorList>
            <person name="Luo Y."/>
            <person name="Sheng H."/>
        </authorList>
    </citation>
    <scope>NUCLEOTIDE SEQUENCE [LARGE SCALE GENOMIC DNA]</scope>
    <source>
        <strain evidence="2 3">KIS18-15</strain>
    </source>
</reference>
<feature type="transmembrane region" description="Helical" evidence="1">
    <location>
        <begin position="78"/>
        <end position="103"/>
    </location>
</feature>
<comment type="caution">
    <text evidence="2">The sequence shown here is derived from an EMBL/GenBank/DDBJ whole genome shotgun (WGS) entry which is preliminary data.</text>
</comment>
<dbReference type="RefSeq" id="WP_135984839.1">
    <property type="nucleotide sequence ID" value="NZ_JAASQM010000004.1"/>
</dbReference>
<evidence type="ECO:0000256" key="1">
    <source>
        <dbReference type="SAM" id="Phobius"/>
    </source>
</evidence>
<evidence type="ECO:0000313" key="2">
    <source>
        <dbReference type="EMBL" id="TGX42386.1"/>
    </source>
</evidence>
<feature type="transmembrane region" description="Helical" evidence="1">
    <location>
        <begin position="144"/>
        <end position="163"/>
    </location>
</feature>
<dbReference type="AlphaFoldDB" id="A0A4S1WMN5"/>
<dbReference type="OrthoDB" id="7569239at2"/>
<organism evidence="2 3">
    <name type="scientific">Sphingomonas naasensis</name>
    <dbReference type="NCBI Taxonomy" id="1344951"/>
    <lineage>
        <taxon>Bacteria</taxon>
        <taxon>Pseudomonadati</taxon>
        <taxon>Pseudomonadota</taxon>
        <taxon>Alphaproteobacteria</taxon>
        <taxon>Sphingomonadales</taxon>
        <taxon>Sphingomonadaceae</taxon>
        <taxon>Sphingomonas</taxon>
    </lineage>
</organism>
<keyword evidence="1" id="KW-1133">Transmembrane helix</keyword>